<organism evidence="1">
    <name type="scientific">candidate division WOR-3 bacterium</name>
    <dbReference type="NCBI Taxonomy" id="2052148"/>
    <lineage>
        <taxon>Bacteria</taxon>
        <taxon>Bacteria division WOR-3</taxon>
    </lineage>
</organism>
<reference evidence="1" key="1">
    <citation type="journal article" date="2020" name="mSystems">
        <title>Genome- and Community-Level Interaction Insights into Carbon Utilization and Element Cycling Functions of Hydrothermarchaeota in Hydrothermal Sediment.</title>
        <authorList>
            <person name="Zhou Z."/>
            <person name="Liu Y."/>
            <person name="Xu W."/>
            <person name="Pan J."/>
            <person name="Luo Z.H."/>
            <person name="Li M."/>
        </authorList>
    </citation>
    <scope>NUCLEOTIDE SEQUENCE [LARGE SCALE GENOMIC DNA]</scope>
    <source>
        <strain evidence="1">SpSt-488</strain>
    </source>
</reference>
<proteinExistence type="predicted"/>
<dbReference type="EMBL" id="DSUT01000164">
    <property type="protein sequence ID" value="HGK28838.1"/>
    <property type="molecule type" value="Genomic_DNA"/>
</dbReference>
<evidence type="ECO:0008006" key="2">
    <source>
        <dbReference type="Google" id="ProtNLM"/>
    </source>
</evidence>
<protein>
    <recommendedName>
        <fullName evidence="2">RNA polymerase sigma-70 region 4 domain-containing protein</fullName>
    </recommendedName>
</protein>
<sequence length="167" mass="19599">MPLTAIQKIEKLGKSVSTMTQAELARAVGVSRERIRQLYPRLKTKPGRRVCAWHLTIPKSTRETLARLHDKGESLAEIGRRYGVSEYHVREAIRITRPVLEPAGKIKRLRCQEQIRRLLESGLSFEEACTRLKLSDLQRRRYRRQMGFRWEGTHTVPAKKKTRRRDR</sequence>
<evidence type="ECO:0000313" key="1">
    <source>
        <dbReference type="EMBL" id="HGK28838.1"/>
    </source>
</evidence>
<accession>A0A7C4GHC1</accession>
<dbReference type="AlphaFoldDB" id="A0A7C4GHC1"/>
<gene>
    <name evidence="1" type="ORF">ENS41_07820</name>
</gene>
<name>A0A7C4GHC1_UNCW3</name>
<comment type="caution">
    <text evidence="1">The sequence shown here is derived from an EMBL/GenBank/DDBJ whole genome shotgun (WGS) entry which is preliminary data.</text>
</comment>